<sequence>MRRIEEESEIFGSSGNFRGNSSNKTCNKSRWCTLTDRQTRRNQEDDIKMFCESTLWSIGCDEHLQANRDPICLVEISSGRSVSFEDRNGEGWISEYQIPYKKDHSTISKPQTARSRIVHFLKFWTFLQFKTSTQA</sequence>
<dbReference type="EMBL" id="JAUYZG010000021">
    <property type="protein sequence ID" value="KAK2874156.1"/>
    <property type="molecule type" value="Genomic_DNA"/>
</dbReference>
<accession>A0AA88PHA8</accession>
<dbReference type="AlphaFoldDB" id="A0AA88PHA8"/>
<dbReference type="Proteomes" id="UP001187343">
    <property type="component" value="Unassembled WGS sequence"/>
</dbReference>
<organism evidence="1 2">
    <name type="scientific">Cirrhinus molitorella</name>
    <name type="common">mud carp</name>
    <dbReference type="NCBI Taxonomy" id="172907"/>
    <lineage>
        <taxon>Eukaryota</taxon>
        <taxon>Metazoa</taxon>
        <taxon>Chordata</taxon>
        <taxon>Craniata</taxon>
        <taxon>Vertebrata</taxon>
        <taxon>Euteleostomi</taxon>
        <taxon>Actinopterygii</taxon>
        <taxon>Neopterygii</taxon>
        <taxon>Teleostei</taxon>
        <taxon>Ostariophysi</taxon>
        <taxon>Cypriniformes</taxon>
        <taxon>Cyprinidae</taxon>
        <taxon>Labeoninae</taxon>
        <taxon>Labeonini</taxon>
        <taxon>Cirrhinus</taxon>
    </lineage>
</organism>
<evidence type="ECO:0000313" key="1">
    <source>
        <dbReference type="EMBL" id="KAK2874156.1"/>
    </source>
</evidence>
<keyword evidence="2" id="KW-1185">Reference proteome</keyword>
<evidence type="ECO:0000313" key="2">
    <source>
        <dbReference type="Proteomes" id="UP001187343"/>
    </source>
</evidence>
<reference evidence="1" key="1">
    <citation type="submission" date="2023-08" db="EMBL/GenBank/DDBJ databases">
        <title>Chromosome-level Genome Assembly of mud carp (Cirrhinus molitorella).</title>
        <authorList>
            <person name="Liu H."/>
        </authorList>
    </citation>
    <scope>NUCLEOTIDE SEQUENCE</scope>
    <source>
        <strain evidence="1">Prfri</strain>
        <tissue evidence="1">Muscle</tissue>
    </source>
</reference>
<gene>
    <name evidence="1" type="ORF">Q8A67_021309</name>
</gene>
<name>A0AA88PHA8_9TELE</name>
<proteinExistence type="predicted"/>
<comment type="caution">
    <text evidence="1">The sequence shown here is derived from an EMBL/GenBank/DDBJ whole genome shotgun (WGS) entry which is preliminary data.</text>
</comment>
<protein>
    <submittedName>
        <fullName evidence="1">Uncharacterized protein</fullName>
    </submittedName>
</protein>